<comment type="caution">
    <text evidence="2">The sequence shown here is derived from an EMBL/GenBank/DDBJ whole genome shotgun (WGS) entry which is preliminary data.</text>
</comment>
<sequence>MDVDTNKAPRTDHSQLSALVSLVALPPRPLPSMLQAKFTDEDDIWLVTSGAVQARTILANKRRKAQEEYVLAQLAKAEVEPPESPLESPPATAVNGSANNGNSNALSPQTMGRIVAILKEQPEILDKLPLTSPQILRMYAANCWSVLTAIIAIVDSSDEANRIIQDSITQPMSVVQHNLLAQLFIDNISEISSDTLFRYLDAVEASCRLLQPGSAQQVHNVRLAVKVVSNALELNHSLADAMFIELSSFCLSYSWVKDAIDLYQRLMASQKQQGY</sequence>
<dbReference type="GO" id="GO:0030014">
    <property type="term" value="C:CCR4-NOT complex"/>
    <property type="evidence" value="ECO:0007669"/>
    <property type="project" value="InterPro"/>
</dbReference>
<feature type="compositionally biased region" description="Low complexity" evidence="1">
    <location>
        <begin position="89"/>
        <end position="105"/>
    </location>
</feature>
<evidence type="ECO:0000313" key="2">
    <source>
        <dbReference type="EMBL" id="KAJ2672495.1"/>
    </source>
</evidence>
<name>A0A9W8G392_9FUNG</name>
<evidence type="ECO:0000313" key="3">
    <source>
        <dbReference type="Proteomes" id="UP001151518"/>
    </source>
</evidence>
<feature type="region of interest" description="Disordered" evidence="1">
    <location>
        <begin position="77"/>
        <end position="105"/>
    </location>
</feature>
<dbReference type="InterPro" id="IPR019312">
    <property type="entry name" value="CNOT11"/>
</dbReference>
<dbReference type="OrthoDB" id="10265389at2759"/>
<dbReference type="Proteomes" id="UP001151518">
    <property type="component" value="Unassembled WGS sequence"/>
</dbReference>
<dbReference type="AlphaFoldDB" id="A0A9W8G392"/>
<evidence type="ECO:0008006" key="4">
    <source>
        <dbReference type="Google" id="ProtNLM"/>
    </source>
</evidence>
<evidence type="ECO:0000256" key="1">
    <source>
        <dbReference type="SAM" id="MobiDB-lite"/>
    </source>
</evidence>
<reference evidence="2" key="1">
    <citation type="submission" date="2022-07" db="EMBL/GenBank/DDBJ databases">
        <title>Phylogenomic reconstructions and comparative analyses of Kickxellomycotina fungi.</title>
        <authorList>
            <person name="Reynolds N.K."/>
            <person name="Stajich J.E."/>
            <person name="Barry K."/>
            <person name="Grigoriev I.V."/>
            <person name="Crous P."/>
            <person name="Smith M.E."/>
        </authorList>
    </citation>
    <scope>NUCLEOTIDE SEQUENCE</scope>
    <source>
        <strain evidence="2">NRRL 3115</strain>
    </source>
</reference>
<accession>A0A9W8G392</accession>
<proteinExistence type="predicted"/>
<dbReference type="EMBL" id="JANBTW010000082">
    <property type="protein sequence ID" value="KAJ2672495.1"/>
    <property type="molecule type" value="Genomic_DNA"/>
</dbReference>
<dbReference type="Pfam" id="PF10155">
    <property type="entry name" value="CNOT11"/>
    <property type="match status" value="1"/>
</dbReference>
<protein>
    <recommendedName>
        <fullName evidence="4">CCR4-NOT transcription complex subunit 11</fullName>
    </recommendedName>
</protein>
<gene>
    <name evidence="2" type="ORF">GGI25_005098</name>
</gene>
<organism evidence="2 3">
    <name type="scientific">Coemansia spiralis</name>
    <dbReference type="NCBI Taxonomy" id="417178"/>
    <lineage>
        <taxon>Eukaryota</taxon>
        <taxon>Fungi</taxon>
        <taxon>Fungi incertae sedis</taxon>
        <taxon>Zoopagomycota</taxon>
        <taxon>Kickxellomycotina</taxon>
        <taxon>Kickxellomycetes</taxon>
        <taxon>Kickxellales</taxon>
        <taxon>Kickxellaceae</taxon>
        <taxon>Coemansia</taxon>
    </lineage>
</organism>